<protein>
    <submittedName>
        <fullName evidence="4">Glycerophosphoryl diester phosphodiesterase membrane domain-containing protein</fullName>
    </submittedName>
</protein>
<feature type="domain" description="DUF7847" evidence="3">
    <location>
        <begin position="24"/>
        <end position="303"/>
    </location>
</feature>
<evidence type="ECO:0000256" key="1">
    <source>
        <dbReference type="SAM" id="MobiDB-lite"/>
    </source>
</evidence>
<gene>
    <name evidence="4" type="ORF">PU630_11520</name>
</gene>
<proteinExistence type="predicted"/>
<keyword evidence="5" id="KW-1185">Reference proteome</keyword>
<accession>A0ABY8BUL1</accession>
<evidence type="ECO:0000313" key="4">
    <source>
        <dbReference type="EMBL" id="WEG07869.1"/>
    </source>
</evidence>
<dbReference type="InterPro" id="IPR057169">
    <property type="entry name" value="DUF7847"/>
</dbReference>
<keyword evidence="2" id="KW-0812">Transmembrane</keyword>
<feature type="compositionally biased region" description="Pro residues" evidence="1">
    <location>
        <begin position="388"/>
        <end position="400"/>
    </location>
</feature>
<keyword evidence="2" id="KW-1133">Transmembrane helix</keyword>
<feature type="transmembrane region" description="Helical" evidence="2">
    <location>
        <begin position="139"/>
        <end position="168"/>
    </location>
</feature>
<feature type="transmembrane region" description="Helical" evidence="2">
    <location>
        <begin position="286"/>
        <end position="308"/>
    </location>
</feature>
<feature type="compositionally biased region" description="Low complexity" evidence="1">
    <location>
        <begin position="361"/>
        <end position="387"/>
    </location>
</feature>
<reference evidence="4 5" key="1">
    <citation type="submission" date="2023-03" db="EMBL/GenBank/DDBJ databases">
        <title>Genome sequence of Microbacterium sp. KACC 23027.</title>
        <authorList>
            <person name="Kim S."/>
            <person name="Heo J."/>
            <person name="Kwon S.-W."/>
        </authorList>
    </citation>
    <scope>NUCLEOTIDE SEQUENCE [LARGE SCALE GENOMIC DNA]</scope>
    <source>
        <strain evidence="4 5">KACC 23027</strain>
    </source>
</reference>
<feature type="transmembrane region" description="Helical" evidence="2">
    <location>
        <begin position="88"/>
        <end position="118"/>
    </location>
</feature>
<name>A0ABY8BUL1_9MICO</name>
<evidence type="ECO:0000256" key="2">
    <source>
        <dbReference type="SAM" id="Phobius"/>
    </source>
</evidence>
<feature type="transmembrane region" description="Helical" evidence="2">
    <location>
        <begin position="40"/>
        <end position="68"/>
    </location>
</feature>
<dbReference type="EMBL" id="CP119108">
    <property type="protein sequence ID" value="WEG07869.1"/>
    <property type="molecule type" value="Genomic_DNA"/>
</dbReference>
<dbReference type="RefSeq" id="WP_275277207.1">
    <property type="nucleotide sequence ID" value="NZ_CP119108.1"/>
</dbReference>
<sequence length="450" mass="47279">MTAYPTWTPASRPGIIPLQPLSFGTVLGRSFSALRHNPRVLLGFALVVQVLATLLVVAVVAGTSFWAFSRLQNIPTTSPDYDTITAGSVGIVLVVSGLAGLVAAALQTLVQAVVVMDVARGAVAERAPLRELWQNVKPVLWRLIGYTLLLTAALVLGIGIVVGIVIGVSTLSPLAGILLTVLAVLGAIPLLLWLSTKLLLTAPAIVLEHATIRGGIARSWRLSRGRFWPMLGVLVIVQVIFSAVAYAISMPFSLLGSLAGSVIAPTGDANTQTIITMVVALALPEMVSLVVGSVSAVVQATAASLLYIDARMRKEGLDLDLLSYVERRDAGGAGLPDPFRANIGRELLRAPLGYMPAAYPPAYGQPPSGQPPYGQQPYGQPSYGQPPYGQPPYGQPPYGQPPYGQQPPAAAYPPPQPPQVPERGERDEGPVPPAPDPTQWTAPGGPTPPE</sequence>
<feature type="region of interest" description="Disordered" evidence="1">
    <location>
        <begin position="361"/>
        <end position="450"/>
    </location>
</feature>
<evidence type="ECO:0000313" key="5">
    <source>
        <dbReference type="Proteomes" id="UP001214553"/>
    </source>
</evidence>
<organism evidence="4 5">
    <name type="scientific">Microbacterium horticulturae</name>
    <dbReference type="NCBI Taxonomy" id="3028316"/>
    <lineage>
        <taxon>Bacteria</taxon>
        <taxon>Bacillati</taxon>
        <taxon>Actinomycetota</taxon>
        <taxon>Actinomycetes</taxon>
        <taxon>Micrococcales</taxon>
        <taxon>Microbacteriaceae</taxon>
        <taxon>Microbacterium</taxon>
    </lineage>
</organism>
<feature type="compositionally biased region" description="Pro residues" evidence="1">
    <location>
        <begin position="410"/>
        <end position="420"/>
    </location>
</feature>
<evidence type="ECO:0000259" key="3">
    <source>
        <dbReference type="Pfam" id="PF25231"/>
    </source>
</evidence>
<keyword evidence="2" id="KW-0472">Membrane</keyword>
<dbReference type="Proteomes" id="UP001214553">
    <property type="component" value="Chromosome"/>
</dbReference>
<dbReference type="Pfam" id="PF25231">
    <property type="entry name" value="DUF7847"/>
    <property type="match status" value="1"/>
</dbReference>
<feature type="transmembrane region" description="Helical" evidence="2">
    <location>
        <begin position="227"/>
        <end position="248"/>
    </location>
</feature>
<feature type="transmembrane region" description="Helical" evidence="2">
    <location>
        <begin position="174"/>
        <end position="194"/>
    </location>
</feature>